<dbReference type="Gene3D" id="3.40.190.270">
    <property type="match status" value="1"/>
</dbReference>
<reference evidence="1 2" key="1">
    <citation type="journal article" date="2014" name="Int. J. Syst. Evol. Microbiol.">
        <title>Celeribacter indicus sp. nov., a polycyclic aromatic hydrocarbon-degrading bacterium from deep-sea sediment and reclassification of Huaishuia halophila as Celeribacter halophilus comb. nov.</title>
        <authorList>
            <person name="Lai Q."/>
            <person name="Cao J."/>
            <person name="Yuan J."/>
            <person name="Li F."/>
            <person name="Shao Z."/>
        </authorList>
    </citation>
    <scope>NUCLEOTIDE SEQUENCE [LARGE SCALE GENOMIC DNA]</scope>
    <source>
        <strain evidence="1">P73</strain>
    </source>
</reference>
<dbReference type="STRING" id="1208324.P73_1439"/>
<evidence type="ECO:0000313" key="1">
    <source>
        <dbReference type="EMBL" id="AJE46154.1"/>
    </source>
</evidence>
<dbReference type="Gene3D" id="3.40.190.10">
    <property type="entry name" value="Periplasmic binding protein-like II"/>
    <property type="match status" value="1"/>
</dbReference>
<dbReference type="KEGG" id="cid:P73_1439"/>
<organism evidence="1 2">
    <name type="scientific">Celeribacter indicus</name>
    <dbReference type="NCBI Taxonomy" id="1208324"/>
    <lineage>
        <taxon>Bacteria</taxon>
        <taxon>Pseudomonadati</taxon>
        <taxon>Pseudomonadota</taxon>
        <taxon>Alphaproteobacteria</taxon>
        <taxon>Rhodobacterales</taxon>
        <taxon>Roseobacteraceae</taxon>
        <taxon>Celeribacter</taxon>
    </lineage>
</organism>
<sequence length="351" mass="38617">MPLDTVWYTRCPIPTAFSLIMHNGALASLLDRHGLRLGSIRHARDLAFRISHFRHDLPGMLRHGGHIPPLWSRAEGRDVRLLGLSWTEESQLILTLPGSGIEDLSDLRERRIALPHRPNYPIDFWRATVLKGIADALAAAGLGLRDVTLVPLENLQSPFPDSAHSGAEAPPGTAVMTLSSQRPEAFALVRGEVDAIFAPGHYGVALKHFLGARVVADLTALLPRTARVNNPSLLAFTAEGRLVEDHPDLVAALLAEVLDGADFARDNKDFVRRTVAAESGNAEELVEEIFGRDFNLDLTPRLDAEILSAFEAQTDFLYENGFIPRRVPLEEWLTPEPLAIAQDLRTARSAI</sequence>
<keyword evidence="2" id="KW-1185">Reference proteome</keyword>
<dbReference type="SUPFAM" id="SSF53850">
    <property type="entry name" value="Periplasmic binding protein-like II"/>
    <property type="match status" value="1"/>
</dbReference>
<dbReference type="PANTHER" id="PTHR30024">
    <property type="entry name" value="ALIPHATIC SULFONATES-BINDING PROTEIN-RELATED"/>
    <property type="match status" value="1"/>
</dbReference>
<dbReference type="EMBL" id="CP004393">
    <property type="protein sequence ID" value="AJE46154.1"/>
    <property type="molecule type" value="Genomic_DNA"/>
</dbReference>
<evidence type="ECO:0000313" key="2">
    <source>
        <dbReference type="Proteomes" id="UP000031521"/>
    </source>
</evidence>
<evidence type="ECO:0008006" key="3">
    <source>
        <dbReference type="Google" id="ProtNLM"/>
    </source>
</evidence>
<dbReference type="OrthoDB" id="7467011at2"/>
<dbReference type="Proteomes" id="UP000031521">
    <property type="component" value="Chromosome"/>
</dbReference>
<dbReference type="AlphaFoldDB" id="A0A0B5DSZ8"/>
<protein>
    <recommendedName>
        <fullName evidence="3">ABC transporter substrate-binding protein</fullName>
    </recommendedName>
</protein>
<dbReference type="RefSeq" id="WP_052453095.1">
    <property type="nucleotide sequence ID" value="NZ_CP004393.1"/>
</dbReference>
<proteinExistence type="predicted"/>
<gene>
    <name evidence="1" type="ORF">P73_1439</name>
</gene>
<accession>A0A0B5DSZ8</accession>
<name>A0A0B5DSZ8_9RHOB</name>
<dbReference type="HOGENOM" id="CLU_806255_0_0_5"/>